<protein>
    <submittedName>
        <fullName evidence="2">Uncharacterized protein</fullName>
    </submittedName>
</protein>
<comment type="caution">
    <text evidence="2">The sequence shown here is derived from an EMBL/GenBank/DDBJ whole genome shotgun (WGS) entry which is preliminary data.</text>
</comment>
<sequence>MTAAAIARVMDGVFMAITGYCSTLPEGGQRYNTSYRVETRDNLIQDDLLRLSPEKISPFPKAQKRKGTCKGRPKGK</sequence>
<evidence type="ECO:0000313" key="3">
    <source>
        <dbReference type="Proteomes" id="UP000499080"/>
    </source>
</evidence>
<reference evidence="2 3" key="1">
    <citation type="journal article" date="2019" name="Sci. Rep.">
        <title>Orb-weaving spider Araneus ventricosus genome elucidates the spidroin gene catalogue.</title>
        <authorList>
            <person name="Kono N."/>
            <person name="Nakamura H."/>
            <person name="Ohtoshi R."/>
            <person name="Moran D.A.P."/>
            <person name="Shinohara A."/>
            <person name="Yoshida Y."/>
            <person name="Fujiwara M."/>
            <person name="Mori M."/>
            <person name="Tomita M."/>
            <person name="Arakawa K."/>
        </authorList>
    </citation>
    <scope>NUCLEOTIDE SEQUENCE [LARGE SCALE GENOMIC DNA]</scope>
</reference>
<name>A0A4Y2FLK1_ARAVE</name>
<accession>A0A4Y2FLK1</accession>
<keyword evidence="3" id="KW-1185">Reference proteome</keyword>
<dbReference type="EMBL" id="BGPR01000931">
    <property type="protein sequence ID" value="GBM40504.1"/>
    <property type="molecule type" value="Genomic_DNA"/>
</dbReference>
<evidence type="ECO:0000256" key="1">
    <source>
        <dbReference type="SAM" id="MobiDB-lite"/>
    </source>
</evidence>
<gene>
    <name evidence="2" type="ORF">AVEN_28655_1</name>
</gene>
<dbReference type="AlphaFoldDB" id="A0A4Y2FLK1"/>
<evidence type="ECO:0000313" key="2">
    <source>
        <dbReference type="EMBL" id="GBM40504.1"/>
    </source>
</evidence>
<proteinExistence type="predicted"/>
<feature type="compositionally biased region" description="Basic residues" evidence="1">
    <location>
        <begin position="62"/>
        <end position="76"/>
    </location>
</feature>
<feature type="region of interest" description="Disordered" evidence="1">
    <location>
        <begin position="55"/>
        <end position="76"/>
    </location>
</feature>
<organism evidence="2 3">
    <name type="scientific">Araneus ventricosus</name>
    <name type="common">Orbweaver spider</name>
    <name type="synonym">Epeira ventricosa</name>
    <dbReference type="NCBI Taxonomy" id="182803"/>
    <lineage>
        <taxon>Eukaryota</taxon>
        <taxon>Metazoa</taxon>
        <taxon>Ecdysozoa</taxon>
        <taxon>Arthropoda</taxon>
        <taxon>Chelicerata</taxon>
        <taxon>Arachnida</taxon>
        <taxon>Araneae</taxon>
        <taxon>Araneomorphae</taxon>
        <taxon>Entelegynae</taxon>
        <taxon>Araneoidea</taxon>
        <taxon>Araneidae</taxon>
        <taxon>Araneus</taxon>
    </lineage>
</organism>
<dbReference type="Proteomes" id="UP000499080">
    <property type="component" value="Unassembled WGS sequence"/>
</dbReference>